<sequence length="65" mass="6939">MQHAVAAVAHEVADSWIELLHDTAQVLDGSGFMHLAAWADDAPQVGAAITRRGTVPACERIDDDD</sequence>
<accession>A0A7I7NJ90</accession>
<dbReference type="EMBL" id="AP022581">
    <property type="protein sequence ID" value="BBX96353.1"/>
    <property type="molecule type" value="Genomic_DNA"/>
</dbReference>
<dbReference type="KEGG" id="mlj:MLAC_16470"/>
<gene>
    <name evidence="1" type="ORF">MLAC_16470</name>
</gene>
<keyword evidence="2" id="KW-1185">Reference proteome</keyword>
<dbReference type="Proteomes" id="UP000466396">
    <property type="component" value="Chromosome"/>
</dbReference>
<evidence type="ECO:0000313" key="2">
    <source>
        <dbReference type="Proteomes" id="UP000466396"/>
    </source>
</evidence>
<proteinExistence type="predicted"/>
<reference evidence="1 2" key="1">
    <citation type="journal article" date="2019" name="Emerg. Microbes Infect.">
        <title>Comprehensive subspecies identification of 175 nontuberculous mycobacteria species based on 7547 genomic profiles.</title>
        <authorList>
            <person name="Matsumoto Y."/>
            <person name="Kinjo T."/>
            <person name="Motooka D."/>
            <person name="Nabeya D."/>
            <person name="Jung N."/>
            <person name="Uechi K."/>
            <person name="Horii T."/>
            <person name="Iida T."/>
            <person name="Fujita J."/>
            <person name="Nakamura S."/>
        </authorList>
    </citation>
    <scope>NUCLEOTIDE SEQUENCE [LARGE SCALE GENOMIC DNA]</scope>
    <source>
        <strain evidence="1 2">JCM 15657</strain>
    </source>
</reference>
<evidence type="ECO:0000313" key="1">
    <source>
        <dbReference type="EMBL" id="BBX96353.1"/>
    </source>
</evidence>
<protein>
    <submittedName>
        <fullName evidence="1">Uncharacterized protein</fullName>
    </submittedName>
</protein>
<name>A0A7I7NJ90_9MYCO</name>
<organism evidence="1 2">
    <name type="scientific">Mycobacterium lacus</name>
    <dbReference type="NCBI Taxonomy" id="169765"/>
    <lineage>
        <taxon>Bacteria</taxon>
        <taxon>Bacillati</taxon>
        <taxon>Actinomycetota</taxon>
        <taxon>Actinomycetes</taxon>
        <taxon>Mycobacteriales</taxon>
        <taxon>Mycobacteriaceae</taxon>
        <taxon>Mycobacterium</taxon>
    </lineage>
</organism>
<dbReference type="AlphaFoldDB" id="A0A7I7NJ90"/>